<dbReference type="InterPro" id="IPR009057">
    <property type="entry name" value="Homeodomain-like_sf"/>
</dbReference>
<organism evidence="7 8">
    <name type="scientific">Naasia aerilata</name>
    <dbReference type="NCBI Taxonomy" id="1162966"/>
    <lineage>
        <taxon>Bacteria</taxon>
        <taxon>Bacillati</taxon>
        <taxon>Actinomycetota</taxon>
        <taxon>Actinomycetes</taxon>
        <taxon>Micrococcales</taxon>
        <taxon>Microbacteriaceae</taxon>
        <taxon>Naasia</taxon>
    </lineage>
</organism>
<evidence type="ECO:0000313" key="8">
    <source>
        <dbReference type="Proteomes" id="UP001321498"/>
    </source>
</evidence>
<keyword evidence="3 5" id="KW-0238">DNA-binding</keyword>
<dbReference type="InterPro" id="IPR004111">
    <property type="entry name" value="Repressor_TetR_C"/>
</dbReference>
<gene>
    <name evidence="7" type="ORF">GCM10025866_26530</name>
</gene>
<evidence type="ECO:0000256" key="4">
    <source>
        <dbReference type="ARBA" id="ARBA00023163"/>
    </source>
</evidence>
<feature type="domain" description="HTH tetR-type" evidence="6">
    <location>
        <begin position="1"/>
        <end position="55"/>
    </location>
</feature>
<keyword evidence="4" id="KW-0804">Transcription</keyword>
<evidence type="ECO:0000313" key="7">
    <source>
        <dbReference type="EMBL" id="BDZ46744.1"/>
    </source>
</evidence>
<evidence type="ECO:0000256" key="3">
    <source>
        <dbReference type="ARBA" id="ARBA00023125"/>
    </source>
</evidence>
<protein>
    <submittedName>
        <fullName evidence="7">TetR family transcriptional regulator</fullName>
    </submittedName>
</protein>
<keyword evidence="1" id="KW-0678">Repressor</keyword>
<dbReference type="InterPro" id="IPR036271">
    <property type="entry name" value="Tet_transcr_reg_TetR-rel_C_sf"/>
</dbReference>
<dbReference type="Gene3D" id="1.10.10.60">
    <property type="entry name" value="Homeodomain-like"/>
    <property type="match status" value="1"/>
</dbReference>
<dbReference type="SUPFAM" id="SSF48498">
    <property type="entry name" value="Tetracyclin repressor-like, C-terminal domain"/>
    <property type="match status" value="1"/>
</dbReference>
<dbReference type="Pfam" id="PF02909">
    <property type="entry name" value="TetR_C_1"/>
    <property type="match status" value="1"/>
</dbReference>
<sequence length="212" mass="23303">MLIAAVAVADRVGIDGMTMRTLSQDLGVVPMALYKHVANKEDLLDGMVDIVWSEVAAPAQGPDWRSEMRRRSVSLRQALGRHRWANGLMEGRMRPGPANLAAHNAMLGCLRSAGFSFSTAVHTTSALDAYIYGFALQERGLGFETAEESGAVARQKRDLQPPAAMELYPYLIEMVVEMSRGGYDFTVEFETGLDLLLDGVERLRPEWATAGR</sequence>
<dbReference type="Pfam" id="PF00440">
    <property type="entry name" value="TetR_N"/>
    <property type="match status" value="1"/>
</dbReference>
<evidence type="ECO:0000256" key="2">
    <source>
        <dbReference type="ARBA" id="ARBA00023015"/>
    </source>
</evidence>
<keyword evidence="2" id="KW-0805">Transcription regulation</keyword>
<dbReference type="Gene3D" id="1.10.357.10">
    <property type="entry name" value="Tetracycline Repressor, domain 2"/>
    <property type="match status" value="1"/>
</dbReference>
<feature type="DNA-binding region" description="H-T-H motif" evidence="5">
    <location>
        <begin position="18"/>
        <end position="37"/>
    </location>
</feature>
<evidence type="ECO:0000256" key="1">
    <source>
        <dbReference type="ARBA" id="ARBA00022491"/>
    </source>
</evidence>
<dbReference type="RefSeq" id="WP_286276746.1">
    <property type="nucleotide sequence ID" value="NZ_AP027731.1"/>
</dbReference>
<dbReference type="PRINTS" id="PR00400">
    <property type="entry name" value="TETREPRESSOR"/>
</dbReference>
<dbReference type="InterPro" id="IPR001647">
    <property type="entry name" value="HTH_TetR"/>
</dbReference>
<name>A0ABN6XP17_9MICO</name>
<reference evidence="8" key="1">
    <citation type="journal article" date="2019" name="Int. J. Syst. Evol. Microbiol.">
        <title>The Global Catalogue of Microorganisms (GCM) 10K type strain sequencing project: providing services to taxonomists for standard genome sequencing and annotation.</title>
        <authorList>
            <consortium name="The Broad Institute Genomics Platform"/>
            <consortium name="The Broad Institute Genome Sequencing Center for Infectious Disease"/>
            <person name="Wu L."/>
            <person name="Ma J."/>
        </authorList>
    </citation>
    <scope>NUCLEOTIDE SEQUENCE [LARGE SCALE GENOMIC DNA]</scope>
    <source>
        <strain evidence="8">NBRC 108725</strain>
    </source>
</reference>
<dbReference type="Proteomes" id="UP001321498">
    <property type="component" value="Chromosome"/>
</dbReference>
<proteinExistence type="predicted"/>
<dbReference type="InterPro" id="IPR003012">
    <property type="entry name" value="Tet_transcr_reg_TetR"/>
</dbReference>
<evidence type="ECO:0000259" key="6">
    <source>
        <dbReference type="PROSITE" id="PS50977"/>
    </source>
</evidence>
<evidence type="ECO:0000256" key="5">
    <source>
        <dbReference type="PROSITE-ProRule" id="PRU00335"/>
    </source>
</evidence>
<dbReference type="SUPFAM" id="SSF46689">
    <property type="entry name" value="Homeodomain-like"/>
    <property type="match status" value="1"/>
</dbReference>
<dbReference type="PROSITE" id="PS50977">
    <property type="entry name" value="HTH_TETR_2"/>
    <property type="match status" value="1"/>
</dbReference>
<dbReference type="EMBL" id="AP027731">
    <property type="protein sequence ID" value="BDZ46744.1"/>
    <property type="molecule type" value="Genomic_DNA"/>
</dbReference>
<accession>A0ABN6XP17</accession>
<keyword evidence="8" id="KW-1185">Reference proteome</keyword>